<sequence>MAEKSKSRRRLARGRDGIHDPEVLTAPLPGPMLVLLSRLHRSEITPEIAWMDDDERWA</sequence>
<evidence type="ECO:0000256" key="1">
    <source>
        <dbReference type="SAM" id="MobiDB-lite"/>
    </source>
</evidence>
<evidence type="ECO:0000313" key="3">
    <source>
        <dbReference type="Proteomes" id="UP001224644"/>
    </source>
</evidence>
<protein>
    <submittedName>
        <fullName evidence="2">Uncharacterized protein</fullName>
    </submittedName>
</protein>
<dbReference type="EMBL" id="JAUFPX010000043">
    <property type="protein sequence ID" value="MDN3593192.1"/>
    <property type="molecule type" value="Genomic_DNA"/>
</dbReference>
<reference evidence="3" key="1">
    <citation type="journal article" date="2019" name="Int. J. Syst. Evol. Microbiol.">
        <title>The Global Catalogue of Microorganisms (GCM) 10K type strain sequencing project: providing services to taxonomists for standard genome sequencing and annotation.</title>
        <authorList>
            <consortium name="The Broad Institute Genomics Platform"/>
            <consortium name="The Broad Institute Genome Sequencing Center for Infectious Disease"/>
            <person name="Wu L."/>
            <person name="Ma J."/>
        </authorList>
    </citation>
    <scope>NUCLEOTIDE SEQUENCE [LARGE SCALE GENOMIC DNA]</scope>
    <source>
        <strain evidence="3">CECT 7069</strain>
    </source>
</reference>
<feature type="compositionally biased region" description="Basic residues" evidence="1">
    <location>
        <begin position="1"/>
        <end position="12"/>
    </location>
</feature>
<evidence type="ECO:0000313" key="2">
    <source>
        <dbReference type="EMBL" id="MDN3593192.1"/>
    </source>
</evidence>
<organism evidence="2 3">
    <name type="scientific">Methylobacterium adhaesivum</name>
    <dbReference type="NCBI Taxonomy" id="333297"/>
    <lineage>
        <taxon>Bacteria</taxon>
        <taxon>Pseudomonadati</taxon>
        <taxon>Pseudomonadota</taxon>
        <taxon>Alphaproteobacteria</taxon>
        <taxon>Hyphomicrobiales</taxon>
        <taxon>Methylobacteriaceae</taxon>
        <taxon>Methylobacterium</taxon>
    </lineage>
</organism>
<accession>A0ABT8BLY9</accession>
<name>A0ABT8BLY9_9HYPH</name>
<feature type="compositionally biased region" description="Basic and acidic residues" evidence="1">
    <location>
        <begin position="13"/>
        <end position="22"/>
    </location>
</feature>
<dbReference type="RefSeq" id="WP_238228432.1">
    <property type="nucleotide sequence ID" value="NZ_BPQD01000048.1"/>
</dbReference>
<dbReference type="Proteomes" id="UP001224644">
    <property type="component" value="Unassembled WGS sequence"/>
</dbReference>
<comment type="caution">
    <text evidence="2">The sequence shown here is derived from an EMBL/GenBank/DDBJ whole genome shotgun (WGS) entry which is preliminary data.</text>
</comment>
<feature type="region of interest" description="Disordered" evidence="1">
    <location>
        <begin position="1"/>
        <end position="23"/>
    </location>
</feature>
<gene>
    <name evidence="2" type="ORF">QWZ12_21620</name>
</gene>
<proteinExistence type="predicted"/>
<keyword evidence="3" id="KW-1185">Reference proteome</keyword>